<dbReference type="SUPFAM" id="SSF56112">
    <property type="entry name" value="Protein kinase-like (PK-like)"/>
    <property type="match status" value="1"/>
</dbReference>
<dbReference type="PROSITE" id="PS50011">
    <property type="entry name" value="PROTEIN_KINASE_DOM"/>
    <property type="match status" value="1"/>
</dbReference>
<dbReference type="GO" id="GO:0035556">
    <property type="term" value="P:intracellular signal transduction"/>
    <property type="evidence" value="ECO:0007669"/>
    <property type="project" value="TreeGrafter"/>
</dbReference>
<protein>
    <recommendedName>
        <fullName evidence="2">non-specific serine/threonine protein kinase</fullName>
        <ecNumber evidence="2">2.7.11.1</ecNumber>
    </recommendedName>
</protein>
<evidence type="ECO:0000256" key="4">
    <source>
        <dbReference type="ARBA" id="ARBA00022527"/>
    </source>
</evidence>
<evidence type="ECO:0000256" key="6">
    <source>
        <dbReference type="ARBA" id="ARBA00022741"/>
    </source>
</evidence>
<keyword evidence="8 11" id="KW-0067">ATP-binding</keyword>
<keyword evidence="15" id="KW-1185">Reference proteome</keyword>
<dbReference type="InterPro" id="IPR008271">
    <property type="entry name" value="Ser/Thr_kinase_AS"/>
</dbReference>
<feature type="compositionally biased region" description="Low complexity" evidence="12">
    <location>
        <begin position="569"/>
        <end position="584"/>
    </location>
</feature>
<dbReference type="InParanoid" id="I7M5Y2"/>
<dbReference type="GeneID" id="7835669"/>
<evidence type="ECO:0000256" key="10">
    <source>
        <dbReference type="ARBA" id="ARBA00048679"/>
    </source>
</evidence>
<comment type="catalytic activity">
    <reaction evidence="9">
        <text>L-threonyl-[protein] + ATP = O-phospho-L-threonyl-[protein] + ADP + H(+)</text>
        <dbReference type="Rhea" id="RHEA:46608"/>
        <dbReference type="Rhea" id="RHEA-COMP:11060"/>
        <dbReference type="Rhea" id="RHEA-COMP:11605"/>
        <dbReference type="ChEBI" id="CHEBI:15378"/>
        <dbReference type="ChEBI" id="CHEBI:30013"/>
        <dbReference type="ChEBI" id="CHEBI:30616"/>
        <dbReference type="ChEBI" id="CHEBI:61977"/>
        <dbReference type="ChEBI" id="CHEBI:456216"/>
        <dbReference type="EC" id="2.7.11.1"/>
    </reaction>
</comment>
<keyword evidence="7 14" id="KW-0418">Kinase</keyword>
<evidence type="ECO:0000256" key="11">
    <source>
        <dbReference type="PROSITE-ProRule" id="PRU10141"/>
    </source>
</evidence>
<dbReference type="PANTHER" id="PTHR24346">
    <property type="entry name" value="MAP/MICROTUBULE AFFINITY-REGULATING KINASE"/>
    <property type="match status" value="1"/>
</dbReference>
<evidence type="ECO:0000313" key="15">
    <source>
        <dbReference type="Proteomes" id="UP000009168"/>
    </source>
</evidence>
<dbReference type="EMBL" id="GG662466">
    <property type="protein sequence ID" value="EAR83797.2"/>
    <property type="molecule type" value="Genomic_DNA"/>
</dbReference>
<evidence type="ECO:0000259" key="13">
    <source>
        <dbReference type="PROSITE" id="PS50011"/>
    </source>
</evidence>
<dbReference type="PROSITE" id="PS00108">
    <property type="entry name" value="PROTEIN_KINASE_ST"/>
    <property type="match status" value="1"/>
</dbReference>
<feature type="region of interest" description="Disordered" evidence="12">
    <location>
        <begin position="451"/>
        <end position="479"/>
    </location>
</feature>
<keyword evidence="5" id="KW-0808">Transferase</keyword>
<name>I7M5Y2_TETTS</name>
<dbReference type="eggNOG" id="KOG0583">
    <property type="taxonomic scope" value="Eukaryota"/>
</dbReference>
<dbReference type="EC" id="2.7.11.1" evidence="2"/>
<dbReference type="KEGG" id="tet:TTHERM_00823550"/>
<evidence type="ECO:0000256" key="3">
    <source>
        <dbReference type="ARBA" id="ARBA00022490"/>
    </source>
</evidence>
<gene>
    <name evidence="14" type="ORF">TTHERM_00823550</name>
</gene>
<feature type="domain" description="Protein kinase" evidence="13">
    <location>
        <begin position="15"/>
        <end position="267"/>
    </location>
</feature>
<dbReference type="SMART" id="SM00220">
    <property type="entry name" value="S_TKc"/>
    <property type="match status" value="1"/>
</dbReference>
<dbReference type="GO" id="GO:0005737">
    <property type="term" value="C:cytoplasm"/>
    <property type="evidence" value="ECO:0007669"/>
    <property type="project" value="UniProtKB-SubCell"/>
</dbReference>
<keyword evidence="3" id="KW-0963">Cytoplasm</keyword>
<dbReference type="RefSeq" id="XP_001031460.2">
    <property type="nucleotide sequence ID" value="XM_001031460.2"/>
</dbReference>
<evidence type="ECO:0000256" key="8">
    <source>
        <dbReference type="ARBA" id="ARBA00022840"/>
    </source>
</evidence>
<dbReference type="OrthoDB" id="312660at2759"/>
<dbReference type="AlphaFoldDB" id="I7M5Y2"/>
<proteinExistence type="predicted"/>
<dbReference type="PROSITE" id="PS00107">
    <property type="entry name" value="PROTEIN_KINASE_ATP"/>
    <property type="match status" value="1"/>
</dbReference>
<dbReference type="GO" id="GO:0004674">
    <property type="term" value="F:protein serine/threonine kinase activity"/>
    <property type="evidence" value="ECO:0007669"/>
    <property type="project" value="UniProtKB-KW"/>
</dbReference>
<feature type="binding site" evidence="11">
    <location>
        <position position="44"/>
    </location>
    <ligand>
        <name>ATP</name>
        <dbReference type="ChEBI" id="CHEBI:30616"/>
    </ligand>
</feature>
<feature type="region of interest" description="Disordered" evidence="12">
    <location>
        <begin position="511"/>
        <end position="537"/>
    </location>
</feature>
<dbReference type="Gene3D" id="1.10.510.10">
    <property type="entry name" value="Transferase(Phosphotransferase) domain 1"/>
    <property type="match status" value="1"/>
</dbReference>
<dbReference type="InterPro" id="IPR011009">
    <property type="entry name" value="Kinase-like_dom_sf"/>
</dbReference>
<keyword evidence="6 11" id="KW-0547">Nucleotide-binding</keyword>
<evidence type="ECO:0000256" key="2">
    <source>
        <dbReference type="ARBA" id="ARBA00012513"/>
    </source>
</evidence>
<feature type="compositionally biased region" description="Low complexity" evidence="12">
    <location>
        <begin position="454"/>
        <end position="470"/>
    </location>
</feature>
<reference evidence="15" key="1">
    <citation type="journal article" date="2006" name="PLoS Biol.">
        <title>Macronuclear genome sequence of the ciliate Tetrahymena thermophila, a model eukaryote.</title>
        <authorList>
            <person name="Eisen J.A."/>
            <person name="Coyne R.S."/>
            <person name="Wu M."/>
            <person name="Wu D."/>
            <person name="Thiagarajan M."/>
            <person name="Wortman J.R."/>
            <person name="Badger J.H."/>
            <person name="Ren Q."/>
            <person name="Amedeo P."/>
            <person name="Jones K.M."/>
            <person name="Tallon L.J."/>
            <person name="Delcher A.L."/>
            <person name="Salzberg S.L."/>
            <person name="Silva J.C."/>
            <person name="Haas B.J."/>
            <person name="Majoros W.H."/>
            <person name="Farzad M."/>
            <person name="Carlton J.M."/>
            <person name="Smith R.K. Jr."/>
            <person name="Garg J."/>
            <person name="Pearlman R.E."/>
            <person name="Karrer K.M."/>
            <person name="Sun L."/>
            <person name="Manning G."/>
            <person name="Elde N.C."/>
            <person name="Turkewitz A.P."/>
            <person name="Asai D.J."/>
            <person name="Wilkes D.E."/>
            <person name="Wang Y."/>
            <person name="Cai H."/>
            <person name="Collins K."/>
            <person name="Stewart B.A."/>
            <person name="Lee S.R."/>
            <person name="Wilamowska K."/>
            <person name="Weinberg Z."/>
            <person name="Ruzzo W.L."/>
            <person name="Wloga D."/>
            <person name="Gaertig J."/>
            <person name="Frankel J."/>
            <person name="Tsao C.-C."/>
            <person name="Gorovsky M.A."/>
            <person name="Keeling P.J."/>
            <person name="Waller R.F."/>
            <person name="Patron N.J."/>
            <person name="Cherry J.M."/>
            <person name="Stover N.A."/>
            <person name="Krieger C.J."/>
            <person name="del Toro C."/>
            <person name="Ryder H.F."/>
            <person name="Williamson S.C."/>
            <person name="Barbeau R.A."/>
            <person name="Hamilton E.P."/>
            <person name="Orias E."/>
        </authorList>
    </citation>
    <scope>NUCLEOTIDE SEQUENCE [LARGE SCALE GENOMIC DNA]</scope>
    <source>
        <strain evidence="15">SB210</strain>
    </source>
</reference>
<organism evidence="14 15">
    <name type="scientific">Tetrahymena thermophila (strain SB210)</name>
    <dbReference type="NCBI Taxonomy" id="312017"/>
    <lineage>
        <taxon>Eukaryota</taxon>
        <taxon>Sar</taxon>
        <taxon>Alveolata</taxon>
        <taxon>Ciliophora</taxon>
        <taxon>Intramacronucleata</taxon>
        <taxon>Oligohymenophorea</taxon>
        <taxon>Hymenostomatida</taxon>
        <taxon>Tetrahymenina</taxon>
        <taxon>Tetrahymenidae</taxon>
        <taxon>Tetrahymena</taxon>
    </lineage>
</organism>
<dbReference type="Proteomes" id="UP000009168">
    <property type="component" value="Unassembled WGS sequence"/>
</dbReference>
<dbReference type="Pfam" id="PF00069">
    <property type="entry name" value="Pkinase"/>
    <property type="match status" value="1"/>
</dbReference>
<dbReference type="FunFam" id="1.10.510.10:FF:001222">
    <property type="entry name" value="Serine/threonine-protein kinase ppk25"/>
    <property type="match status" value="1"/>
</dbReference>
<dbReference type="FunFam" id="3.30.200.20:FF:000003">
    <property type="entry name" value="Non-specific serine/threonine protein kinase"/>
    <property type="match status" value="1"/>
</dbReference>
<evidence type="ECO:0000313" key="14">
    <source>
        <dbReference type="EMBL" id="EAR83797.2"/>
    </source>
</evidence>
<evidence type="ECO:0000256" key="1">
    <source>
        <dbReference type="ARBA" id="ARBA00004496"/>
    </source>
</evidence>
<sequence>MTSTNSGNTLKIEHYLVGKTLGCGASGKVKLAKHDITGKEVAIKIINKKKMTVKKMSNKIKREIRLLRFFNHQNIIRLYEVLDTNTDIFVVTEYISGGDLYDVIASKGKLPEQEAKRYFKQIVAGVDYCHRNLVAHRDLKLENILIDDNNNIKIADFGLSNIMNDGKYLSTSCGSPNYAAPEVISGKLYCGTEVDTWSCGVILFALLGGYLPFDEEVIPALYKKIKEGDFQIPAFFSPEAHDIIKRMLRPNPIERIKFHELRLHPWLRENVPFYVEIFNQNTRMESKKLNEDILRKLAQMKNVNFHNLNEQTIRDAVIKRDDYSFVIAYDLLLDDYKKNNYYNKENNQNTFIFRPVQEDCTVETNNAYIDQIFNQGKLEEVTEEEEEILGQWTYGKIYSNSARTIMKAIYEVASQLDIVITIKNSEYRIKCHRKNPKKIQSAYNNHLETIKSESSSNLSTNYTNNGNLNNSHHHHHSYNNHYHHVNPQNQNFTGFQSGSNVSMTNNFQHTQTNSYLMPPQGNQFNNQMSNVSNDFGQNMESQSQSYAIGSNFNNMNYSQSGYQFDSGMNLNNGNTQNPNNSQNNALDTNNIPKFSKQDLVFTIQIYQMPSTSIQSDQHIVDVILNKGHPIMFLEFFNQFLTLVNKKLNPIH</sequence>
<dbReference type="GO" id="GO:0005524">
    <property type="term" value="F:ATP binding"/>
    <property type="evidence" value="ECO:0007669"/>
    <property type="project" value="UniProtKB-UniRule"/>
</dbReference>
<comment type="subcellular location">
    <subcellularLocation>
        <location evidence="1">Cytoplasm</location>
    </subcellularLocation>
</comment>
<dbReference type="STRING" id="312017.I7M5Y2"/>
<accession>I7M5Y2</accession>
<evidence type="ECO:0000256" key="12">
    <source>
        <dbReference type="SAM" id="MobiDB-lite"/>
    </source>
</evidence>
<dbReference type="InterPro" id="IPR017441">
    <property type="entry name" value="Protein_kinase_ATP_BS"/>
</dbReference>
<keyword evidence="4" id="KW-0723">Serine/threonine-protein kinase</keyword>
<dbReference type="InterPro" id="IPR000719">
    <property type="entry name" value="Prot_kinase_dom"/>
</dbReference>
<feature type="region of interest" description="Disordered" evidence="12">
    <location>
        <begin position="566"/>
        <end position="589"/>
    </location>
</feature>
<dbReference type="PANTHER" id="PTHR24346:SF82">
    <property type="entry name" value="KP78A-RELATED"/>
    <property type="match status" value="1"/>
</dbReference>
<comment type="catalytic activity">
    <reaction evidence="10">
        <text>L-seryl-[protein] + ATP = O-phospho-L-seryl-[protein] + ADP + H(+)</text>
        <dbReference type="Rhea" id="RHEA:17989"/>
        <dbReference type="Rhea" id="RHEA-COMP:9863"/>
        <dbReference type="Rhea" id="RHEA-COMP:11604"/>
        <dbReference type="ChEBI" id="CHEBI:15378"/>
        <dbReference type="ChEBI" id="CHEBI:29999"/>
        <dbReference type="ChEBI" id="CHEBI:30616"/>
        <dbReference type="ChEBI" id="CHEBI:83421"/>
        <dbReference type="ChEBI" id="CHEBI:456216"/>
        <dbReference type="EC" id="2.7.11.1"/>
    </reaction>
</comment>
<evidence type="ECO:0000256" key="5">
    <source>
        <dbReference type="ARBA" id="ARBA00022679"/>
    </source>
</evidence>
<evidence type="ECO:0000256" key="9">
    <source>
        <dbReference type="ARBA" id="ARBA00047899"/>
    </source>
</evidence>
<evidence type="ECO:0000256" key="7">
    <source>
        <dbReference type="ARBA" id="ARBA00022777"/>
    </source>
</evidence>